<organism evidence="1 2">
    <name type="scientific">Vitis vinifera</name>
    <name type="common">Grape</name>
    <dbReference type="NCBI Taxonomy" id="29760"/>
    <lineage>
        <taxon>Eukaryota</taxon>
        <taxon>Viridiplantae</taxon>
        <taxon>Streptophyta</taxon>
        <taxon>Embryophyta</taxon>
        <taxon>Tracheophyta</taxon>
        <taxon>Spermatophyta</taxon>
        <taxon>Magnoliopsida</taxon>
        <taxon>eudicotyledons</taxon>
        <taxon>Gunneridae</taxon>
        <taxon>Pentapetalae</taxon>
        <taxon>rosids</taxon>
        <taxon>Vitales</taxon>
        <taxon>Vitaceae</taxon>
        <taxon>Viteae</taxon>
        <taxon>Vitis</taxon>
    </lineage>
</organism>
<dbReference type="PANTHER" id="PTHR46890">
    <property type="entry name" value="NON-LTR RETROLELEMENT REVERSE TRANSCRIPTASE-LIKE PROTEIN-RELATED"/>
    <property type="match status" value="1"/>
</dbReference>
<evidence type="ECO:0000313" key="2">
    <source>
        <dbReference type="Proteomes" id="UP000288805"/>
    </source>
</evidence>
<dbReference type="InterPro" id="IPR052343">
    <property type="entry name" value="Retrotransposon-Effector_Assoc"/>
</dbReference>
<evidence type="ECO:0000313" key="1">
    <source>
        <dbReference type="EMBL" id="RVW55325.1"/>
    </source>
</evidence>
<dbReference type="InterPro" id="IPR036691">
    <property type="entry name" value="Endo/exonu/phosph_ase_sf"/>
</dbReference>
<dbReference type="PANTHER" id="PTHR46890:SF50">
    <property type="entry name" value="RNA-DIRECTED DNA POLYMERASE, EUKARYOTA, REVERSE TRANSCRIPTASE ZINC-BINDING DOMAIN PROTEIN-RELATED"/>
    <property type="match status" value="1"/>
</dbReference>
<sequence>MREMSDRFYGLLKGKERRDLWEELATVKGLWDEPWCIAGDFNVVWFPVETGNGRHLSTSMRVFFNFIDEFELVDPPLGGGGYTWSRGQGARKDVPLELLNYWDNIERLRPLSEEDRRNQRIAKDEYSNDYLGVRFPRIMRAWRGFFIGGVGGEVMQVFEEFHSQNVVLQSLYATFLVLILKKRAASDVQDFKPISLVGSLYKILAKVLVNKLKSVIDKVVLNNHNAFVGGRQIMDATLVANVVINLRKRSSNAFSSLIAKVEEGGFVTSFKVVGRSGERGLKINMQKSEIIPVGGTEDMERAVAIFGCKVGKLPTSYLGLPLRTSHKSCGVRDESENRIRKSSKGVFAGRYGGKKEDPLGLQPTNMLQWQTFRGGRDGGGCWEVHFRRSFQDWELEEVTRFLEKVQEGEDSLVWKNDERGKFSVKSYYKSLRAENIVLFPAKEIWRSVCSS</sequence>
<dbReference type="AlphaFoldDB" id="A0A438F5Q7"/>
<protein>
    <recommendedName>
        <fullName evidence="3">Reverse transcriptase domain-containing protein</fullName>
    </recommendedName>
</protein>
<gene>
    <name evidence="1" type="ORF">CK203_089067</name>
</gene>
<accession>A0A438F5Q7</accession>
<comment type="caution">
    <text evidence="1">The sequence shown here is derived from an EMBL/GenBank/DDBJ whole genome shotgun (WGS) entry which is preliminary data.</text>
</comment>
<dbReference type="Proteomes" id="UP000288805">
    <property type="component" value="Unassembled WGS sequence"/>
</dbReference>
<reference evidence="1 2" key="1">
    <citation type="journal article" date="2018" name="PLoS Genet.">
        <title>Population sequencing reveals clonal diversity and ancestral inbreeding in the grapevine cultivar Chardonnay.</title>
        <authorList>
            <person name="Roach M.J."/>
            <person name="Johnson D.L."/>
            <person name="Bohlmann J."/>
            <person name="van Vuuren H.J."/>
            <person name="Jones S.J."/>
            <person name="Pretorius I.S."/>
            <person name="Schmidt S.A."/>
            <person name="Borneman A.R."/>
        </authorList>
    </citation>
    <scope>NUCLEOTIDE SEQUENCE [LARGE SCALE GENOMIC DNA]</scope>
    <source>
        <strain evidence="2">cv. Chardonnay</strain>
        <tissue evidence="1">Leaf</tissue>
    </source>
</reference>
<proteinExistence type="predicted"/>
<name>A0A438F5Q7_VITVI</name>
<evidence type="ECO:0008006" key="3">
    <source>
        <dbReference type="Google" id="ProtNLM"/>
    </source>
</evidence>
<dbReference type="SUPFAM" id="SSF56219">
    <property type="entry name" value="DNase I-like"/>
    <property type="match status" value="1"/>
</dbReference>
<dbReference type="EMBL" id="QGNW01001118">
    <property type="protein sequence ID" value="RVW55325.1"/>
    <property type="molecule type" value="Genomic_DNA"/>
</dbReference>
<dbReference type="Gene3D" id="3.60.10.10">
    <property type="entry name" value="Endonuclease/exonuclease/phosphatase"/>
    <property type="match status" value="1"/>
</dbReference>